<proteinExistence type="predicted"/>
<keyword evidence="1" id="KW-1133">Transmembrane helix</keyword>
<protein>
    <submittedName>
        <fullName evidence="2">Uncharacterized protein</fullName>
    </submittedName>
</protein>
<keyword evidence="1" id="KW-0812">Transmembrane</keyword>
<keyword evidence="3" id="KW-1185">Reference proteome</keyword>
<evidence type="ECO:0000313" key="2">
    <source>
        <dbReference type="EMBL" id="KAE8158109.1"/>
    </source>
</evidence>
<accession>A0A5N6UHM1</accession>
<organism evidence="2 3">
    <name type="scientific">Aspergillus tamarii</name>
    <dbReference type="NCBI Taxonomy" id="41984"/>
    <lineage>
        <taxon>Eukaryota</taxon>
        <taxon>Fungi</taxon>
        <taxon>Dikarya</taxon>
        <taxon>Ascomycota</taxon>
        <taxon>Pezizomycotina</taxon>
        <taxon>Eurotiomycetes</taxon>
        <taxon>Eurotiomycetidae</taxon>
        <taxon>Eurotiales</taxon>
        <taxon>Aspergillaceae</taxon>
        <taxon>Aspergillus</taxon>
        <taxon>Aspergillus subgen. Circumdati</taxon>
    </lineage>
</organism>
<feature type="transmembrane region" description="Helical" evidence="1">
    <location>
        <begin position="118"/>
        <end position="137"/>
    </location>
</feature>
<evidence type="ECO:0000256" key="1">
    <source>
        <dbReference type="SAM" id="Phobius"/>
    </source>
</evidence>
<dbReference type="EMBL" id="ML738704">
    <property type="protein sequence ID" value="KAE8158109.1"/>
    <property type="molecule type" value="Genomic_DNA"/>
</dbReference>
<dbReference type="OrthoDB" id="10434116at2759"/>
<gene>
    <name evidence="2" type="ORF">BDV40DRAFT_32312</name>
</gene>
<dbReference type="AlphaFoldDB" id="A0A5N6UHM1"/>
<feature type="transmembrane region" description="Helical" evidence="1">
    <location>
        <begin position="77"/>
        <end position="98"/>
    </location>
</feature>
<sequence length="148" mass="16729">MFAVLYPFDDSNCADRDGRGKSSSYTLEHLHAFTRCLRFVSFFEHTVCSSVTTSEASLLLHIACLTPRRSLTIISPWALYHYVSFLFLFFFPVLSIFARCLPISMDSTVFSIHTGHCIFTTFFFVLSLDFSALPVFLDGKSGRSHGLC</sequence>
<reference evidence="2 3" key="1">
    <citation type="submission" date="2019-04" db="EMBL/GenBank/DDBJ databases">
        <title>Friends and foes A comparative genomics study of 23 Aspergillus species from section Flavi.</title>
        <authorList>
            <consortium name="DOE Joint Genome Institute"/>
            <person name="Kjaerbolling I."/>
            <person name="Vesth T."/>
            <person name="Frisvad J.C."/>
            <person name="Nybo J.L."/>
            <person name="Theobald S."/>
            <person name="Kildgaard S."/>
            <person name="Isbrandt T."/>
            <person name="Kuo A."/>
            <person name="Sato A."/>
            <person name="Lyhne E.K."/>
            <person name="Kogle M.E."/>
            <person name="Wiebenga A."/>
            <person name="Kun R.S."/>
            <person name="Lubbers R.J."/>
            <person name="Makela M.R."/>
            <person name="Barry K."/>
            <person name="Chovatia M."/>
            <person name="Clum A."/>
            <person name="Daum C."/>
            <person name="Haridas S."/>
            <person name="He G."/>
            <person name="LaButti K."/>
            <person name="Lipzen A."/>
            <person name="Mondo S."/>
            <person name="Riley R."/>
            <person name="Salamov A."/>
            <person name="Simmons B.A."/>
            <person name="Magnuson J.K."/>
            <person name="Henrissat B."/>
            <person name="Mortensen U.H."/>
            <person name="Larsen T.O."/>
            <person name="Devries R.P."/>
            <person name="Grigoriev I.V."/>
            <person name="Machida M."/>
            <person name="Baker S.E."/>
            <person name="Andersen M.R."/>
        </authorList>
    </citation>
    <scope>NUCLEOTIDE SEQUENCE [LARGE SCALE GENOMIC DNA]</scope>
    <source>
        <strain evidence="2 3">CBS 117626</strain>
    </source>
</reference>
<evidence type="ECO:0000313" key="3">
    <source>
        <dbReference type="Proteomes" id="UP000326950"/>
    </source>
</evidence>
<dbReference type="Proteomes" id="UP000326950">
    <property type="component" value="Unassembled WGS sequence"/>
</dbReference>
<keyword evidence="1" id="KW-0472">Membrane</keyword>
<name>A0A5N6UHM1_ASPTM</name>